<evidence type="ECO:0000256" key="3">
    <source>
        <dbReference type="ARBA" id="ARBA00022833"/>
    </source>
</evidence>
<dbReference type="OrthoDB" id="20035at2759"/>
<gene>
    <name evidence="6" type="ORF">SPRG_01389</name>
</gene>
<dbReference type="RefSeq" id="XP_012194996.1">
    <property type="nucleotide sequence ID" value="XM_012339606.1"/>
</dbReference>
<dbReference type="VEuPathDB" id="FungiDB:SPRG_01389"/>
<keyword evidence="2 4" id="KW-0863">Zinc-finger</keyword>
<dbReference type="GeneID" id="24123982"/>
<dbReference type="InterPro" id="IPR000306">
    <property type="entry name" value="Znf_FYVE"/>
</dbReference>
<keyword evidence="7" id="KW-1185">Reference proteome</keyword>
<organism evidence="6 7">
    <name type="scientific">Saprolegnia parasitica (strain CBS 223.65)</name>
    <dbReference type="NCBI Taxonomy" id="695850"/>
    <lineage>
        <taxon>Eukaryota</taxon>
        <taxon>Sar</taxon>
        <taxon>Stramenopiles</taxon>
        <taxon>Oomycota</taxon>
        <taxon>Saprolegniomycetes</taxon>
        <taxon>Saprolegniales</taxon>
        <taxon>Saprolegniaceae</taxon>
        <taxon>Saprolegnia</taxon>
    </lineage>
</organism>
<dbReference type="Pfam" id="PF01363">
    <property type="entry name" value="FYVE"/>
    <property type="match status" value="2"/>
</dbReference>
<dbReference type="CDD" id="cd00065">
    <property type="entry name" value="FYVE_like_SF"/>
    <property type="match status" value="1"/>
</dbReference>
<dbReference type="EMBL" id="KK583191">
    <property type="protein sequence ID" value="KDO34118.1"/>
    <property type="molecule type" value="Genomic_DNA"/>
</dbReference>
<proteinExistence type="predicted"/>
<dbReference type="PANTHER" id="PTHR43102">
    <property type="entry name" value="SLR1143 PROTEIN"/>
    <property type="match status" value="1"/>
</dbReference>
<accession>A0A067CUD9</accession>
<dbReference type="InterPro" id="IPR013083">
    <property type="entry name" value="Znf_RING/FYVE/PHD"/>
</dbReference>
<evidence type="ECO:0000256" key="2">
    <source>
        <dbReference type="ARBA" id="ARBA00022771"/>
    </source>
</evidence>
<dbReference type="Proteomes" id="UP000030745">
    <property type="component" value="Unassembled WGS sequence"/>
</dbReference>
<evidence type="ECO:0000256" key="4">
    <source>
        <dbReference type="PROSITE-ProRule" id="PRU00091"/>
    </source>
</evidence>
<feature type="domain" description="FYVE-type" evidence="5">
    <location>
        <begin position="57"/>
        <end position="117"/>
    </location>
</feature>
<dbReference type="PROSITE" id="PS50178">
    <property type="entry name" value="ZF_FYVE"/>
    <property type="match status" value="2"/>
</dbReference>
<dbReference type="GO" id="GO:0008270">
    <property type="term" value="F:zinc ion binding"/>
    <property type="evidence" value="ECO:0007669"/>
    <property type="project" value="UniProtKB-KW"/>
</dbReference>
<dbReference type="PANTHER" id="PTHR43102:SF2">
    <property type="entry name" value="GAF DOMAIN-CONTAINING PROTEIN"/>
    <property type="match status" value="1"/>
</dbReference>
<evidence type="ECO:0000256" key="1">
    <source>
        <dbReference type="ARBA" id="ARBA00022723"/>
    </source>
</evidence>
<sequence>MQSHPASRSFQTRWCHPSGADQSAGFPSANVAHFRLCAMPPPIAADDLLAAEQWVSFSERSCCASCAHAFSTVFRQKHNCQWCGEVVCGRCLVQRRAEALDTSFDVRICVDCVAVCEKHVHQDASCFVCTRRFSLLRRKYRCDECGEGVCKKCHVTKRDHTSASRAVRQVRVCTNCMLLRETAPKVCSVSAVSLLDSSVRHTMGDVPLPPTKTRGFTCSRATHYSIRRTRPRSTSTASWRGSSCGARWLV</sequence>
<evidence type="ECO:0000259" key="5">
    <source>
        <dbReference type="PROSITE" id="PS50178"/>
    </source>
</evidence>
<name>A0A067CUD9_SAPPC</name>
<dbReference type="InterPro" id="IPR011011">
    <property type="entry name" value="Znf_FYVE_PHD"/>
</dbReference>
<keyword evidence="3" id="KW-0862">Zinc</keyword>
<feature type="domain" description="FYVE-type" evidence="5">
    <location>
        <begin position="120"/>
        <end position="181"/>
    </location>
</feature>
<evidence type="ECO:0000313" key="7">
    <source>
        <dbReference type="Proteomes" id="UP000030745"/>
    </source>
</evidence>
<protein>
    <recommendedName>
        <fullName evidence="5">FYVE-type domain-containing protein</fullName>
    </recommendedName>
</protein>
<dbReference type="KEGG" id="spar:SPRG_01389"/>
<dbReference type="SUPFAM" id="SSF57903">
    <property type="entry name" value="FYVE/PHD zinc finger"/>
    <property type="match status" value="2"/>
</dbReference>
<reference evidence="6 7" key="1">
    <citation type="journal article" date="2013" name="PLoS Genet.">
        <title>Distinctive expansion of potential virulence genes in the genome of the oomycete fish pathogen Saprolegnia parasitica.</title>
        <authorList>
            <person name="Jiang R.H."/>
            <person name="de Bruijn I."/>
            <person name="Haas B.J."/>
            <person name="Belmonte R."/>
            <person name="Lobach L."/>
            <person name="Christie J."/>
            <person name="van den Ackerveken G."/>
            <person name="Bottin A."/>
            <person name="Bulone V."/>
            <person name="Diaz-Moreno S.M."/>
            <person name="Dumas B."/>
            <person name="Fan L."/>
            <person name="Gaulin E."/>
            <person name="Govers F."/>
            <person name="Grenville-Briggs L.J."/>
            <person name="Horner N.R."/>
            <person name="Levin J.Z."/>
            <person name="Mammella M."/>
            <person name="Meijer H.J."/>
            <person name="Morris P."/>
            <person name="Nusbaum C."/>
            <person name="Oome S."/>
            <person name="Phillips A.J."/>
            <person name="van Rooyen D."/>
            <person name="Rzeszutek E."/>
            <person name="Saraiva M."/>
            <person name="Secombes C.J."/>
            <person name="Seidl M.F."/>
            <person name="Snel B."/>
            <person name="Stassen J.H."/>
            <person name="Sykes S."/>
            <person name="Tripathy S."/>
            <person name="van den Berg H."/>
            <person name="Vega-Arreguin J.C."/>
            <person name="Wawra S."/>
            <person name="Young S.K."/>
            <person name="Zeng Q."/>
            <person name="Dieguez-Uribeondo J."/>
            <person name="Russ C."/>
            <person name="Tyler B.M."/>
            <person name="van West P."/>
        </authorList>
    </citation>
    <scope>NUCLEOTIDE SEQUENCE [LARGE SCALE GENOMIC DNA]</scope>
    <source>
        <strain evidence="6 7">CBS 223.65</strain>
    </source>
</reference>
<dbReference type="AlphaFoldDB" id="A0A067CUD9"/>
<keyword evidence="1" id="KW-0479">Metal-binding</keyword>
<dbReference type="Gene3D" id="3.30.40.10">
    <property type="entry name" value="Zinc/RING finger domain, C3HC4 (zinc finger)"/>
    <property type="match status" value="2"/>
</dbReference>
<dbReference type="InterPro" id="IPR017455">
    <property type="entry name" value="Znf_FYVE-rel"/>
</dbReference>
<dbReference type="SMART" id="SM00064">
    <property type="entry name" value="FYVE"/>
    <property type="match status" value="2"/>
</dbReference>
<evidence type="ECO:0000313" key="6">
    <source>
        <dbReference type="EMBL" id="KDO34118.1"/>
    </source>
</evidence>